<keyword evidence="3" id="KW-1185">Reference proteome</keyword>
<dbReference type="Proteomes" id="UP000095284">
    <property type="component" value="Unplaced"/>
</dbReference>
<dbReference type="EMBL" id="CAJFCV020000001">
    <property type="protein sequence ID" value="CAG9080511.1"/>
    <property type="molecule type" value="Genomic_DNA"/>
</dbReference>
<dbReference type="InterPro" id="IPR021109">
    <property type="entry name" value="Peptidase_aspartic_dom_sf"/>
</dbReference>
<dbReference type="WBParaSite" id="BXY_0921100.1">
    <property type="protein sequence ID" value="BXY_0921100.1"/>
    <property type="gene ID" value="BXY_0921100"/>
</dbReference>
<gene>
    <name evidence="1" type="ORF">BXYJ_LOCUS408</name>
</gene>
<reference evidence="4" key="1">
    <citation type="submission" date="2016-11" db="UniProtKB">
        <authorList>
            <consortium name="WormBaseParasite"/>
        </authorList>
    </citation>
    <scope>IDENTIFICATION</scope>
</reference>
<dbReference type="OrthoDB" id="5908659at2759"/>
<dbReference type="SMR" id="A0A1I7S868"/>
<evidence type="ECO:0000313" key="2">
    <source>
        <dbReference type="Proteomes" id="UP000095284"/>
    </source>
</evidence>
<evidence type="ECO:0000313" key="1">
    <source>
        <dbReference type="EMBL" id="CAD5208172.1"/>
    </source>
</evidence>
<proteinExistence type="predicted"/>
<organism evidence="2 4">
    <name type="scientific">Bursaphelenchus xylophilus</name>
    <name type="common">Pinewood nematode worm</name>
    <name type="synonym">Aphelenchoides xylophilus</name>
    <dbReference type="NCBI Taxonomy" id="6326"/>
    <lineage>
        <taxon>Eukaryota</taxon>
        <taxon>Metazoa</taxon>
        <taxon>Ecdysozoa</taxon>
        <taxon>Nematoda</taxon>
        <taxon>Chromadorea</taxon>
        <taxon>Rhabditida</taxon>
        <taxon>Tylenchina</taxon>
        <taxon>Tylenchomorpha</taxon>
        <taxon>Aphelenchoidea</taxon>
        <taxon>Aphelenchoididae</taxon>
        <taxon>Bursaphelenchus</taxon>
    </lineage>
</organism>
<dbReference type="Proteomes" id="UP000582659">
    <property type="component" value="Unassembled WGS sequence"/>
</dbReference>
<dbReference type="AlphaFoldDB" id="A0A1I7S868"/>
<dbReference type="Proteomes" id="UP000659654">
    <property type="component" value="Unassembled WGS sequence"/>
</dbReference>
<evidence type="ECO:0000313" key="4">
    <source>
        <dbReference type="WBParaSite" id="BXY_0921100.1"/>
    </source>
</evidence>
<evidence type="ECO:0000313" key="3">
    <source>
        <dbReference type="Proteomes" id="UP000659654"/>
    </source>
</evidence>
<dbReference type="EMBL" id="CAJFDI010000001">
    <property type="protein sequence ID" value="CAD5208172.1"/>
    <property type="molecule type" value="Genomic_DNA"/>
</dbReference>
<name>A0A1I7S868_BURXY</name>
<protein>
    <submittedName>
        <fullName evidence="1">(pine wood nematode) hypothetical protein</fullName>
    </submittedName>
</protein>
<accession>A0A1I7S868</accession>
<sequence length="315" mass="36289">MVCGSESQTRISAAFCDLYCSPLCCVSEANIVKQCNSKFEDSYVHMSSSLRSLKLYWRGANDDSVGVYARENMGLKMENGGLSLANYKFALNTVISLNFLVPKDPKYIFNRIGLRRRADGSSFVADLYNNGLIAQPLLSICRTQRLRGFSRLNFGKLCTDACEDYHFFDIVSGMEFMLDVAYAKVFDYEIYGRHRMVISESEAFYVPQVVLAHLLNTKILRFYNQQKYMVEINPEYKFLWKLSDTFDISLNATTMFSRLPSQAFIIIKSLEPNPDDLKWILSSRLFFQYCVALDYEKTRIGFARMQPRKDLRSDG</sequence>
<reference evidence="1" key="2">
    <citation type="submission" date="2020-09" db="EMBL/GenBank/DDBJ databases">
        <authorList>
            <person name="Kikuchi T."/>
        </authorList>
    </citation>
    <scope>NUCLEOTIDE SEQUENCE</scope>
    <source>
        <strain evidence="1">Ka4C1</strain>
    </source>
</reference>
<dbReference type="SUPFAM" id="SSF50630">
    <property type="entry name" value="Acid proteases"/>
    <property type="match status" value="1"/>
</dbReference>